<feature type="compositionally biased region" description="Low complexity" evidence="1">
    <location>
        <begin position="80"/>
        <end position="94"/>
    </location>
</feature>
<dbReference type="Proteomes" id="UP001218188">
    <property type="component" value="Unassembled WGS sequence"/>
</dbReference>
<name>A0AAD6T5G2_9AGAR</name>
<evidence type="ECO:0000256" key="1">
    <source>
        <dbReference type="SAM" id="MobiDB-lite"/>
    </source>
</evidence>
<reference evidence="3" key="1">
    <citation type="submission" date="2023-03" db="EMBL/GenBank/DDBJ databases">
        <title>Massive genome expansion in bonnet fungi (Mycena s.s.) driven by repeated elements and novel gene families across ecological guilds.</title>
        <authorList>
            <consortium name="Lawrence Berkeley National Laboratory"/>
            <person name="Harder C.B."/>
            <person name="Miyauchi S."/>
            <person name="Viragh M."/>
            <person name="Kuo A."/>
            <person name="Thoen E."/>
            <person name="Andreopoulos B."/>
            <person name="Lu D."/>
            <person name="Skrede I."/>
            <person name="Drula E."/>
            <person name="Henrissat B."/>
            <person name="Morin E."/>
            <person name="Kohler A."/>
            <person name="Barry K."/>
            <person name="LaButti K."/>
            <person name="Morin E."/>
            <person name="Salamov A."/>
            <person name="Lipzen A."/>
            <person name="Mereny Z."/>
            <person name="Hegedus B."/>
            <person name="Baldrian P."/>
            <person name="Stursova M."/>
            <person name="Weitz H."/>
            <person name="Taylor A."/>
            <person name="Grigoriev I.V."/>
            <person name="Nagy L.G."/>
            <person name="Martin F."/>
            <person name="Kauserud H."/>
        </authorList>
    </citation>
    <scope>NUCLEOTIDE SEQUENCE</scope>
    <source>
        <strain evidence="3">CBHHK200</strain>
    </source>
</reference>
<feature type="non-terminal residue" evidence="3">
    <location>
        <position position="1"/>
    </location>
</feature>
<keyword evidence="2" id="KW-0812">Transmembrane</keyword>
<dbReference type="AlphaFoldDB" id="A0AAD6T5G2"/>
<organism evidence="3 4">
    <name type="scientific">Mycena alexandri</name>
    <dbReference type="NCBI Taxonomy" id="1745969"/>
    <lineage>
        <taxon>Eukaryota</taxon>
        <taxon>Fungi</taxon>
        <taxon>Dikarya</taxon>
        <taxon>Basidiomycota</taxon>
        <taxon>Agaricomycotina</taxon>
        <taxon>Agaricomycetes</taxon>
        <taxon>Agaricomycetidae</taxon>
        <taxon>Agaricales</taxon>
        <taxon>Marasmiineae</taxon>
        <taxon>Mycenaceae</taxon>
        <taxon>Mycena</taxon>
    </lineage>
</organism>
<proteinExistence type="predicted"/>
<feature type="transmembrane region" description="Helical" evidence="2">
    <location>
        <begin position="42"/>
        <end position="65"/>
    </location>
</feature>
<evidence type="ECO:0000256" key="2">
    <source>
        <dbReference type="SAM" id="Phobius"/>
    </source>
</evidence>
<gene>
    <name evidence="3" type="ORF">C8F04DRAFT_948841</name>
</gene>
<feature type="region of interest" description="Disordered" evidence="1">
    <location>
        <begin position="73"/>
        <end position="105"/>
    </location>
</feature>
<sequence length="105" mass="11756">GFILKVKKILESICVNCGKLKADIVSRVSFPLLISHPRHPNFLRALFTSFPLLMMLYSFTSLHIWTTTLPVSRKRSKSLPAPTTARTTAAGIHTPRPRTPPHAPR</sequence>
<dbReference type="EMBL" id="JARJCM010000023">
    <property type="protein sequence ID" value="KAJ7040129.1"/>
    <property type="molecule type" value="Genomic_DNA"/>
</dbReference>
<comment type="caution">
    <text evidence="3">The sequence shown here is derived from an EMBL/GenBank/DDBJ whole genome shotgun (WGS) entry which is preliminary data.</text>
</comment>
<keyword evidence="2" id="KW-0472">Membrane</keyword>
<keyword evidence="4" id="KW-1185">Reference proteome</keyword>
<accession>A0AAD6T5G2</accession>
<evidence type="ECO:0000313" key="3">
    <source>
        <dbReference type="EMBL" id="KAJ7040129.1"/>
    </source>
</evidence>
<evidence type="ECO:0008006" key="5">
    <source>
        <dbReference type="Google" id="ProtNLM"/>
    </source>
</evidence>
<keyword evidence="2" id="KW-1133">Transmembrane helix</keyword>
<protein>
    <recommendedName>
        <fullName evidence="5">DNA-directed RNA polymerase</fullName>
    </recommendedName>
</protein>
<evidence type="ECO:0000313" key="4">
    <source>
        <dbReference type="Proteomes" id="UP001218188"/>
    </source>
</evidence>